<organism evidence="1">
    <name type="scientific">uncultured Cytophagales bacterium</name>
    <dbReference type="NCBI Taxonomy" id="158755"/>
    <lineage>
        <taxon>Bacteria</taxon>
        <taxon>Pseudomonadati</taxon>
        <taxon>Bacteroidota</taxon>
        <taxon>Sphingobacteriia</taxon>
        <taxon>Sphingobacteriales</taxon>
        <taxon>environmental samples</taxon>
    </lineage>
</organism>
<dbReference type="AlphaFoldDB" id="A0A6J4LYS5"/>
<proteinExistence type="predicted"/>
<name>A0A6J4LYS5_9SPHI</name>
<protein>
    <submittedName>
        <fullName evidence="1">Uncharacterized protein</fullName>
    </submittedName>
</protein>
<accession>A0A6J4LYS5</accession>
<dbReference type="EMBL" id="CADCTQ010000682">
    <property type="protein sequence ID" value="CAA9345126.1"/>
    <property type="molecule type" value="Genomic_DNA"/>
</dbReference>
<evidence type="ECO:0000313" key="1">
    <source>
        <dbReference type="EMBL" id="CAA9345126.1"/>
    </source>
</evidence>
<sequence length="38" mass="4339">MGAQRRRKDRQEYAYFFAPFAFPPCDPCGSVISPCLRG</sequence>
<gene>
    <name evidence="1" type="ORF">AVDCRST_MAG56-8081</name>
</gene>
<reference evidence="1" key="1">
    <citation type="submission" date="2020-02" db="EMBL/GenBank/DDBJ databases">
        <authorList>
            <person name="Meier V. D."/>
        </authorList>
    </citation>
    <scope>NUCLEOTIDE SEQUENCE</scope>
    <source>
        <strain evidence="1">AVDCRST_MAG56</strain>
    </source>
</reference>